<dbReference type="InterPro" id="IPR017941">
    <property type="entry name" value="Rieske_2Fe-2S"/>
</dbReference>
<name>A0A6J4KAS3_9CHLR</name>
<dbReference type="PROSITE" id="PS51296">
    <property type="entry name" value="RIESKE"/>
    <property type="match status" value="1"/>
</dbReference>
<organism evidence="6">
    <name type="scientific">uncultured Chloroflexia bacterium</name>
    <dbReference type="NCBI Taxonomy" id="1672391"/>
    <lineage>
        <taxon>Bacteria</taxon>
        <taxon>Bacillati</taxon>
        <taxon>Chloroflexota</taxon>
        <taxon>Chloroflexia</taxon>
        <taxon>environmental samples</taxon>
    </lineage>
</organism>
<protein>
    <submittedName>
        <fullName evidence="6">Ferredoxin, 2Fe-2S</fullName>
    </submittedName>
</protein>
<dbReference type="AlphaFoldDB" id="A0A6J4KAS3"/>
<evidence type="ECO:0000313" key="6">
    <source>
        <dbReference type="EMBL" id="CAA9299500.1"/>
    </source>
</evidence>
<dbReference type="GO" id="GO:0046872">
    <property type="term" value="F:metal ion binding"/>
    <property type="evidence" value="ECO:0007669"/>
    <property type="project" value="UniProtKB-KW"/>
</dbReference>
<dbReference type="Gene3D" id="2.102.10.10">
    <property type="entry name" value="Rieske [2Fe-2S] iron-sulphur domain"/>
    <property type="match status" value="1"/>
</dbReference>
<dbReference type="SUPFAM" id="SSF50022">
    <property type="entry name" value="ISP domain"/>
    <property type="match status" value="1"/>
</dbReference>
<evidence type="ECO:0000256" key="2">
    <source>
        <dbReference type="ARBA" id="ARBA00022723"/>
    </source>
</evidence>
<feature type="domain" description="Rieske" evidence="5">
    <location>
        <begin position="10"/>
        <end position="107"/>
    </location>
</feature>
<dbReference type="PANTHER" id="PTHR21496">
    <property type="entry name" value="FERREDOXIN-RELATED"/>
    <property type="match status" value="1"/>
</dbReference>
<keyword evidence="1" id="KW-0001">2Fe-2S</keyword>
<proteinExistence type="predicted"/>
<dbReference type="GO" id="GO:0004497">
    <property type="term" value="F:monooxygenase activity"/>
    <property type="evidence" value="ECO:0007669"/>
    <property type="project" value="UniProtKB-ARBA"/>
</dbReference>
<dbReference type="InterPro" id="IPR036922">
    <property type="entry name" value="Rieske_2Fe-2S_sf"/>
</dbReference>
<evidence type="ECO:0000259" key="5">
    <source>
        <dbReference type="PROSITE" id="PS51296"/>
    </source>
</evidence>
<dbReference type="PANTHER" id="PTHR21496:SF23">
    <property type="entry name" value="3-PHENYLPROPIONATE_CINNAMIC ACID DIOXYGENASE FERREDOXIN SUBUNIT"/>
    <property type="match status" value="1"/>
</dbReference>
<dbReference type="GO" id="GO:0051537">
    <property type="term" value="F:2 iron, 2 sulfur cluster binding"/>
    <property type="evidence" value="ECO:0007669"/>
    <property type="project" value="UniProtKB-KW"/>
</dbReference>
<dbReference type="CDD" id="cd03528">
    <property type="entry name" value="Rieske_RO_ferredoxin"/>
    <property type="match status" value="1"/>
</dbReference>
<sequence>MQGVSVAAFVRVGSVEEIEEGGVIAVEVDGVELVLARCEGIIYALDNICTHAHAYLSEGDVDTDDCTIECPLHGARFDLATGRARSLPATVPARTFPVRVTDGQIEVVLD</sequence>
<keyword evidence="2" id="KW-0479">Metal-binding</keyword>
<reference evidence="6" key="1">
    <citation type="submission" date="2020-02" db="EMBL/GenBank/DDBJ databases">
        <authorList>
            <person name="Meier V. D."/>
        </authorList>
    </citation>
    <scope>NUCLEOTIDE SEQUENCE</scope>
    <source>
        <strain evidence="6">AVDCRST_MAG26</strain>
    </source>
</reference>
<dbReference type="GO" id="GO:0016705">
    <property type="term" value="F:oxidoreductase activity, acting on paired donors, with incorporation or reduction of molecular oxygen"/>
    <property type="evidence" value="ECO:0007669"/>
    <property type="project" value="UniProtKB-ARBA"/>
</dbReference>
<evidence type="ECO:0000256" key="3">
    <source>
        <dbReference type="ARBA" id="ARBA00023004"/>
    </source>
</evidence>
<evidence type="ECO:0000256" key="1">
    <source>
        <dbReference type="ARBA" id="ARBA00022714"/>
    </source>
</evidence>
<accession>A0A6J4KAS3</accession>
<keyword evidence="3" id="KW-0408">Iron</keyword>
<dbReference type="Pfam" id="PF00355">
    <property type="entry name" value="Rieske"/>
    <property type="match status" value="1"/>
</dbReference>
<keyword evidence="4" id="KW-0411">Iron-sulfur</keyword>
<gene>
    <name evidence="6" type="ORF">AVDCRST_MAG26-4691</name>
</gene>
<evidence type="ECO:0000256" key="4">
    <source>
        <dbReference type="ARBA" id="ARBA00023014"/>
    </source>
</evidence>
<dbReference type="EMBL" id="CADCTK010001125">
    <property type="protein sequence ID" value="CAA9299500.1"/>
    <property type="molecule type" value="Genomic_DNA"/>
</dbReference>